<protein>
    <recommendedName>
        <fullName evidence="4">DNA-directed RNA polymerase subunit beta</fullName>
    </recommendedName>
</protein>
<dbReference type="Proteomes" id="UP001501536">
    <property type="component" value="Unassembled WGS sequence"/>
</dbReference>
<name>A0ABP7DXE9_9MICC</name>
<accession>A0ABP7DXE9</accession>
<keyword evidence="3" id="KW-1185">Reference proteome</keyword>
<feature type="region of interest" description="Disordered" evidence="1">
    <location>
        <begin position="39"/>
        <end position="58"/>
    </location>
</feature>
<comment type="caution">
    <text evidence="2">The sequence shown here is derived from an EMBL/GenBank/DDBJ whole genome shotgun (WGS) entry which is preliminary data.</text>
</comment>
<organism evidence="2 3">
    <name type="scientific">Zhihengliuella alba</name>
    <dbReference type="NCBI Taxonomy" id="547018"/>
    <lineage>
        <taxon>Bacteria</taxon>
        <taxon>Bacillati</taxon>
        <taxon>Actinomycetota</taxon>
        <taxon>Actinomycetes</taxon>
        <taxon>Micrococcales</taxon>
        <taxon>Micrococcaceae</taxon>
        <taxon>Zhihengliuella</taxon>
    </lineage>
</organism>
<evidence type="ECO:0000313" key="2">
    <source>
        <dbReference type="EMBL" id="GAA3710299.1"/>
    </source>
</evidence>
<feature type="region of interest" description="Disordered" evidence="1">
    <location>
        <begin position="1"/>
        <end position="22"/>
    </location>
</feature>
<gene>
    <name evidence="2" type="ORF">GCM10022377_24870</name>
</gene>
<evidence type="ECO:0000313" key="3">
    <source>
        <dbReference type="Proteomes" id="UP001501536"/>
    </source>
</evidence>
<feature type="compositionally biased region" description="Basic and acidic residues" evidence="1">
    <location>
        <begin position="1"/>
        <end position="10"/>
    </location>
</feature>
<evidence type="ECO:0000256" key="1">
    <source>
        <dbReference type="SAM" id="MobiDB-lite"/>
    </source>
</evidence>
<dbReference type="EMBL" id="BAABCJ010000006">
    <property type="protein sequence ID" value="GAA3710299.1"/>
    <property type="molecule type" value="Genomic_DNA"/>
</dbReference>
<sequence length="253" mass="27407">MLPHWVREAAPRAPSAPARQNPLRATVHGSILTGMSAHPARQNQAAPFRHHKPKPFEPADFEPFEGGTDPARISEAAHLAAQALVHHGRGSDDPAVTERLVRLADKEGLEAIAEMWAESPAHSLPGALWRLYALRTAVVQDPERMASYFNTGRHAAQVAHAVAGVAEPPGADELRDMTDSILSGAFDGEFDVALERTSAFCRVIALGQAEHAHAVEPSNDSHARRLTRNAGQLIGTAEDLETCAKMWRRGELD</sequence>
<evidence type="ECO:0008006" key="4">
    <source>
        <dbReference type="Google" id="ProtNLM"/>
    </source>
</evidence>
<reference evidence="3" key="1">
    <citation type="journal article" date="2019" name="Int. J. Syst. Evol. Microbiol.">
        <title>The Global Catalogue of Microorganisms (GCM) 10K type strain sequencing project: providing services to taxonomists for standard genome sequencing and annotation.</title>
        <authorList>
            <consortium name="The Broad Institute Genomics Platform"/>
            <consortium name="The Broad Institute Genome Sequencing Center for Infectious Disease"/>
            <person name="Wu L."/>
            <person name="Ma J."/>
        </authorList>
    </citation>
    <scope>NUCLEOTIDE SEQUENCE [LARGE SCALE GENOMIC DNA]</scope>
    <source>
        <strain evidence="3">JCM 16961</strain>
    </source>
</reference>
<proteinExistence type="predicted"/>